<dbReference type="Proteomes" id="UP000233551">
    <property type="component" value="Unassembled WGS sequence"/>
</dbReference>
<comment type="caution">
    <text evidence="2">The sequence shown here is derived from an EMBL/GenBank/DDBJ whole genome shotgun (WGS) entry which is preliminary data.</text>
</comment>
<keyword evidence="3" id="KW-1185">Reference proteome</keyword>
<evidence type="ECO:0000313" key="3">
    <source>
        <dbReference type="Proteomes" id="UP000233551"/>
    </source>
</evidence>
<accession>A0A2I0KJL2</accession>
<name>A0A2I0KJL2_PUNGR</name>
<reference evidence="2 3" key="1">
    <citation type="submission" date="2017-11" db="EMBL/GenBank/DDBJ databases">
        <title>De-novo sequencing of pomegranate (Punica granatum L.) genome.</title>
        <authorList>
            <person name="Akparov Z."/>
            <person name="Amiraslanov A."/>
            <person name="Hajiyeva S."/>
            <person name="Abbasov M."/>
            <person name="Kaur K."/>
            <person name="Hamwieh A."/>
            <person name="Solovyev V."/>
            <person name="Salamov A."/>
            <person name="Braich B."/>
            <person name="Kosarev P."/>
            <person name="Mahmoud A."/>
            <person name="Hajiyev E."/>
            <person name="Babayeva S."/>
            <person name="Izzatullayeva V."/>
            <person name="Mammadov A."/>
            <person name="Mammadov A."/>
            <person name="Sharifova S."/>
            <person name="Ojaghi J."/>
            <person name="Eynullazada K."/>
            <person name="Bayramov B."/>
            <person name="Abdulazimova A."/>
            <person name="Shahmuradov I."/>
        </authorList>
    </citation>
    <scope>NUCLEOTIDE SEQUENCE [LARGE SCALE GENOMIC DNA]</scope>
    <source>
        <strain evidence="3">cv. AG2017</strain>
        <tissue evidence="2">Leaf</tissue>
    </source>
</reference>
<organism evidence="2 3">
    <name type="scientific">Punica granatum</name>
    <name type="common">Pomegranate</name>
    <dbReference type="NCBI Taxonomy" id="22663"/>
    <lineage>
        <taxon>Eukaryota</taxon>
        <taxon>Viridiplantae</taxon>
        <taxon>Streptophyta</taxon>
        <taxon>Embryophyta</taxon>
        <taxon>Tracheophyta</taxon>
        <taxon>Spermatophyta</taxon>
        <taxon>Magnoliopsida</taxon>
        <taxon>eudicotyledons</taxon>
        <taxon>Gunneridae</taxon>
        <taxon>Pentapetalae</taxon>
        <taxon>rosids</taxon>
        <taxon>malvids</taxon>
        <taxon>Myrtales</taxon>
        <taxon>Lythraceae</taxon>
        <taxon>Punica</taxon>
    </lineage>
</organism>
<dbReference type="EMBL" id="PGOL01000545">
    <property type="protein sequence ID" value="PKI68639.1"/>
    <property type="molecule type" value="Genomic_DNA"/>
</dbReference>
<feature type="compositionally biased region" description="Basic and acidic residues" evidence="1">
    <location>
        <begin position="36"/>
        <end position="50"/>
    </location>
</feature>
<dbReference type="AlphaFoldDB" id="A0A2I0KJL2"/>
<evidence type="ECO:0000313" key="2">
    <source>
        <dbReference type="EMBL" id="PKI68639.1"/>
    </source>
</evidence>
<protein>
    <submittedName>
        <fullName evidence="2">Uncharacterized protein</fullName>
    </submittedName>
</protein>
<proteinExistence type="predicted"/>
<sequence length="71" mass="7686">IQKHDNPHRFLQDVQLSQVYAWSHKRELTGAGSAEVKLHGGEKREREGRRQSVSGSEVGDLSSAAGEGCAG</sequence>
<evidence type="ECO:0000256" key="1">
    <source>
        <dbReference type="SAM" id="MobiDB-lite"/>
    </source>
</evidence>
<feature type="region of interest" description="Disordered" evidence="1">
    <location>
        <begin position="30"/>
        <end position="71"/>
    </location>
</feature>
<gene>
    <name evidence="2" type="ORF">CRG98_010919</name>
</gene>
<feature type="non-terminal residue" evidence="2">
    <location>
        <position position="1"/>
    </location>
</feature>